<organism evidence="2 3">
    <name type="scientific">Mycena albidolilacea</name>
    <dbReference type="NCBI Taxonomy" id="1033008"/>
    <lineage>
        <taxon>Eukaryota</taxon>
        <taxon>Fungi</taxon>
        <taxon>Dikarya</taxon>
        <taxon>Basidiomycota</taxon>
        <taxon>Agaricomycotina</taxon>
        <taxon>Agaricomycetes</taxon>
        <taxon>Agaricomycetidae</taxon>
        <taxon>Agaricales</taxon>
        <taxon>Marasmiineae</taxon>
        <taxon>Mycenaceae</taxon>
        <taxon>Mycena</taxon>
    </lineage>
</organism>
<comment type="caution">
    <text evidence="2">The sequence shown here is derived from an EMBL/GenBank/DDBJ whole genome shotgun (WGS) entry which is preliminary data.</text>
</comment>
<reference evidence="2" key="1">
    <citation type="submission" date="2023-03" db="EMBL/GenBank/DDBJ databases">
        <title>Massive genome expansion in bonnet fungi (Mycena s.s.) driven by repeated elements and novel gene families across ecological guilds.</title>
        <authorList>
            <consortium name="Lawrence Berkeley National Laboratory"/>
            <person name="Harder C.B."/>
            <person name="Miyauchi S."/>
            <person name="Viragh M."/>
            <person name="Kuo A."/>
            <person name="Thoen E."/>
            <person name="Andreopoulos B."/>
            <person name="Lu D."/>
            <person name="Skrede I."/>
            <person name="Drula E."/>
            <person name="Henrissat B."/>
            <person name="Morin E."/>
            <person name="Kohler A."/>
            <person name="Barry K."/>
            <person name="LaButti K."/>
            <person name="Morin E."/>
            <person name="Salamov A."/>
            <person name="Lipzen A."/>
            <person name="Mereny Z."/>
            <person name="Hegedus B."/>
            <person name="Baldrian P."/>
            <person name="Stursova M."/>
            <person name="Weitz H."/>
            <person name="Taylor A."/>
            <person name="Grigoriev I.V."/>
            <person name="Nagy L.G."/>
            <person name="Martin F."/>
            <person name="Kauserud H."/>
        </authorList>
    </citation>
    <scope>NUCLEOTIDE SEQUENCE</scope>
    <source>
        <strain evidence="2">CBHHK002</strain>
    </source>
</reference>
<dbReference type="Proteomes" id="UP001218218">
    <property type="component" value="Unassembled WGS sequence"/>
</dbReference>
<dbReference type="AlphaFoldDB" id="A0AAD7EYY4"/>
<keyword evidence="3" id="KW-1185">Reference proteome</keyword>
<sequence length="356" mass="39743">MPVVQTLGLGLRSILNRLSSRWLLLLFSAVFRALKRSTVVDPGPAPSKTLQAPGAPDPGESPDAHEHRTGRLDTSFFSASFLSTGTALHPNPYRFSGPKASRSSQDIRTMPIHESYLLHNLSVPNLHPRPPSPRIRVPSPTPPSNDAAESIRAPGMVAMDPIQYLRDADRTGRLEPGTPEAVDGDRHNRRILIPKQPTQYTIHPFTDHPLPLELPVGWEACLHPEGALYFLLEDFRGPTGICFKRIFTGSNILKPDTLGVITRAMDLIADFMRARNTQVHACVDLVLNVFYYADQTMGCQYYFVNHETRCVFWMDKVESNMFPVTGDLPGITSESSRMHIRGFFFLWANSSKTQAV</sequence>
<protein>
    <submittedName>
        <fullName evidence="2">Uncharacterized protein</fullName>
    </submittedName>
</protein>
<evidence type="ECO:0000256" key="1">
    <source>
        <dbReference type="SAM" id="MobiDB-lite"/>
    </source>
</evidence>
<gene>
    <name evidence="2" type="ORF">DFH08DRAFT_845400</name>
</gene>
<feature type="region of interest" description="Disordered" evidence="1">
    <location>
        <begin position="40"/>
        <end position="68"/>
    </location>
</feature>
<accession>A0AAD7EYY4</accession>
<dbReference type="EMBL" id="JARIHO010000006">
    <property type="protein sequence ID" value="KAJ7359204.1"/>
    <property type="molecule type" value="Genomic_DNA"/>
</dbReference>
<name>A0AAD7EYY4_9AGAR</name>
<evidence type="ECO:0000313" key="2">
    <source>
        <dbReference type="EMBL" id="KAJ7359204.1"/>
    </source>
</evidence>
<evidence type="ECO:0000313" key="3">
    <source>
        <dbReference type="Proteomes" id="UP001218218"/>
    </source>
</evidence>
<proteinExistence type="predicted"/>